<sequence>MVHKIKDQVQRLCTKRIITDKVLLMEKLEDMYQQQRKYLVNESQPDTTPISRLLQERYNRMKHCPSTVRPTHSSDSSVTQSSSKCKLESSLVNKSSSSAYQDHQNSASCDSGETSALQENEDKIS</sequence>
<evidence type="ECO:0000313" key="3">
    <source>
        <dbReference type="Proteomes" id="UP001356427"/>
    </source>
</evidence>
<feature type="compositionally biased region" description="Polar residues" evidence="1">
    <location>
        <begin position="99"/>
        <end position="118"/>
    </location>
</feature>
<organism evidence="2 3">
    <name type="scientific">Coregonus suidteri</name>
    <dbReference type="NCBI Taxonomy" id="861788"/>
    <lineage>
        <taxon>Eukaryota</taxon>
        <taxon>Metazoa</taxon>
        <taxon>Chordata</taxon>
        <taxon>Craniata</taxon>
        <taxon>Vertebrata</taxon>
        <taxon>Euteleostomi</taxon>
        <taxon>Actinopterygii</taxon>
        <taxon>Neopterygii</taxon>
        <taxon>Teleostei</taxon>
        <taxon>Protacanthopterygii</taxon>
        <taxon>Salmoniformes</taxon>
        <taxon>Salmonidae</taxon>
        <taxon>Coregoninae</taxon>
        <taxon>Coregonus</taxon>
    </lineage>
</organism>
<dbReference type="AlphaFoldDB" id="A0AAN8LNH7"/>
<protein>
    <submittedName>
        <fullName evidence="2">Uncharacterized protein</fullName>
    </submittedName>
</protein>
<dbReference type="EMBL" id="JAGTTL010000020">
    <property type="protein sequence ID" value="KAK6307061.1"/>
    <property type="molecule type" value="Genomic_DNA"/>
</dbReference>
<name>A0AAN8LNH7_9TELE</name>
<keyword evidence="3" id="KW-1185">Reference proteome</keyword>
<proteinExistence type="predicted"/>
<feature type="region of interest" description="Disordered" evidence="1">
    <location>
        <begin position="64"/>
        <end position="125"/>
    </location>
</feature>
<feature type="compositionally biased region" description="Low complexity" evidence="1">
    <location>
        <begin position="73"/>
        <end position="98"/>
    </location>
</feature>
<dbReference type="Proteomes" id="UP001356427">
    <property type="component" value="Unassembled WGS sequence"/>
</dbReference>
<evidence type="ECO:0000256" key="1">
    <source>
        <dbReference type="SAM" id="MobiDB-lite"/>
    </source>
</evidence>
<reference evidence="2 3" key="1">
    <citation type="submission" date="2021-04" db="EMBL/GenBank/DDBJ databases">
        <authorList>
            <person name="De Guttry C."/>
            <person name="Zahm M."/>
            <person name="Klopp C."/>
            <person name="Cabau C."/>
            <person name="Louis A."/>
            <person name="Berthelot C."/>
            <person name="Parey E."/>
            <person name="Roest Crollius H."/>
            <person name="Montfort J."/>
            <person name="Robinson-Rechavi M."/>
            <person name="Bucao C."/>
            <person name="Bouchez O."/>
            <person name="Gislard M."/>
            <person name="Lluch J."/>
            <person name="Milhes M."/>
            <person name="Lampietro C."/>
            <person name="Lopez Roques C."/>
            <person name="Donnadieu C."/>
            <person name="Braasch I."/>
            <person name="Desvignes T."/>
            <person name="Postlethwait J."/>
            <person name="Bobe J."/>
            <person name="Wedekind C."/>
            <person name="Guiguen Y."/>
        </authorList>
    </citation>
    <scope>NUCLEOTIDE SEQUENCE [LARGE SCALE GENOMIC DNA]</scope>
    <source>
        <strain evidence="2">Cs_M1</strain>
        <tissue evidence="2">Blood</tissue>
    </source>
</reference>
<evidence type="ECO:0000313" key="2">
    <source>
        <dbReference type="EMBL" id="KAK6307061.1"/>
    </source>
</evidence>
<accession>A0AAN8LNH7</accession>
<comment type="caution">
    <text evidence="2">The sequence shown here is derived from an EMBL/GenBank/DDBJ whole genome shotgun (WGS) entry which is preliminary data.</text>
</comment>
<gene>
    <name evidence="2" type="ORF">J4Q44_G00222090</name>
</gene>